<comment type="caution">
    <text evidence="2">The sequence shown here is derived from an EMBL/GenBank/DDBJ whole genome shotgun (WGS) entry which is preliminary data.</text>
</comment>
<evidence type="ECO:0000313" key="2">
    <source>
        <dbReference type="EMBL" id="PXZ07205.1"/>
    </source>
</evidence>
<protein>
    <recommendedName>
        <fullName evidence="1">Integrase catalytic domain-containing protein</fullName>
    </recommendedName>
</protein>
<reference evidence="2 3" key="1">
    <citation type="submission" date="2018-05" db="EMBL/GenBank/DDBJ databases">
        <title>Reference genomes for bee gut microbiota database.</title>
        <authorList>
            <person name="Ellegaard K.M."/>
        </authorList>
    </citation>
    <scope>NUCLEOTIDE SEQUENCE [LARGE SCALE GENOMIC DNA]</scope>
    <source>
        <strain evidence="2 3">ESL0182</strain>
    </source>
</reference>
<dbReference type="OrthoDB" id="6441149at2"/>
<dbReference type="Pfam" id="PF12835">
    <property type="entry name" value="Integrase_1"/>
    <property type="match status" value="1"/>
</dbReference>
<evidence type="ECO:0000259" key="1">
    <source>
        <dbReference type="Pfam" id="PF12835"/>
    </source>
</evidence>
<keyword evidence="3" id="KW-1185">Reference proteome</keyword>
<feature type="domain" description="Integrase catalytic" evidence="1">
    <location>
        <begin position="3"/>
        <end position="38"/>
    </location>
</feature>
<dbReference type="RefSeq" id="WP_110432986.1">
    <property type="nucleotide sequence ID" value="NZ_QGLR01000009.1"/>
</dbReference>
<dbReference type="AlphaFoldDB" id="A0A2V4E203"/>
<proteinExistence type="predicted"/>
<sequence length="38" mass="4139">MSSEVAVQSCQSLKIWQSVLNNSAISIKVVFDTKGSRP</sequence>
<evidence type="ECO:0000313" key="3">
    <source>
        <dbReference type="Proteomes" id="UP000247932"/>
    </source>
</evidence>
<dbReference type="InterPro" id="IPR024456">
    <property type="entry name" value="Integrase_catalytic_putative"/>
</dbReference>
<dbReference type="EMBL" id="QGLR01000009">
    <property type="protein sequence ID" value="PXZ07205.1"/>
    <property type="molecule type" value="Genomic_DNA"/>
</dbReference>
<name>A0A2V4E203_9GAMM</name>
<gene>
    <name evidence="2" type="ORF">DKK70_04950</name>
</gene>
<dbReference type="Proteomes" id="UP000247932">
    <property type="component" value="Unassembled WGS sequence"/>
</dbReference>
<organism evidence="2 3">
    <name type="scientific">Gilliamella apicola</name>
    <dbReference type="NCBI Taxonomy" id="1196095"/>
    <lineage>
        <taxon>Bacteria</taxon>
        <taxon>Pseudomonadati</taxon>
        <taxon>Pseudomonadota</taxon>
        <taxon>Gammaproteobacteria</taxon>
        <taxon>Orbales</taxon>
        <taxon>Orbaceae</taxon>
        <taxon>Gilliamella</taxon>
    </lineage>
</organism>
<accession>A0A2V4E203</accession>